<sequence>MKNISLPLIIGAVMCVASILFGVNTINSGGTVKGILWMVAALCWASFVRNVFRKNNNQNNRQNNK</sequence>
<dbReference type="GeneID" id="89564809"/>
<evidence type="ECO:0000256" key="1">
    <source>
        <dbReference type="SAM" id="Phobius"/>
    </source>
</evidence>
<proteinExistence type="predicted"/>
<accession>A0A6N3FWQ1</accession>
<keyword evidence="1" id="KW-0472">Membrane</keyword>
<evidence type="ECO:0000313" key="3">
    <source>
        <dbReference type="EMBL" id="VYU56440.1"/>
    </source>
</evidence>
<reference evidence="2 4" key="2">
    <citation type="submission" date="2021-10" db="EMBL/GenBank/DDBJ databases">
        <title>Collection of gut derived symbiotic bacterial strains cultured from healthy donors.</title>
        <authorList>
            <person name="Lin H."/>
            <person name="Littmann E."/>
            <person name="Claire K."/>
            <person name="Pamer E."/>
        </authorList>
    </citation>
    <scope>NUCLEOTIDE SEQUENCE [LARGE SCALE GENOMIC DNA]</scope>
    <source>
        <strain evidence="2 4">MSK.17.68</strain>
    </source>
</reference>
<dbReference type="RefSeq" id="WP_007287266.1">
    <property type="nucleotide sequence ID" value="NZ_BAABXU010000001.1"/>
</dbReference>
<name>A0A6N3FWQ1_9FIRM</name>
<organism evidence="3">
    <name type="scientific">Intestinibacter bartlettii</name>
    <dbReference type="NCBI Taxonomy" id="261299"/>
    <lineage>
        <taxon>Bacteria</taxon>
        <taxon>Bacillati</taxon>
        <taxon>Bacillota</taxon>
        <taxon>Clostridia</taxon>
        <taxon>Peptostreptococcales</taxon>
        <taxon>Peptostreptococcaceae</taxon>
        <taxon>Intestinibacter</taxon>
    </lineage>
</organism>
<gene>
    <name evidence="3" type="ORF">IBLFYP30_00610</name>
    <name evidence="2" type="ORF">LIP50_01330</name>
</gene>
<dbReference type="Proteomes" id="UP001299409">
    <property type="component" value="Unassembled WGS sequence"/>
</dbReference>
<evidence type="ECO:0000313" key="2">
    <source>
        <dbReference type="EMBL" id="MCB5444838.1"/>
    </source>
</evidence>
<keyword evidence="1" id="KW-0812">Transmembrane</keyword>
<protein>
    <submittedName>
        <fullName evidence="3">Uncharacterized protein</fullName>
    </submittedName>
</protein>
<feature type="transmembrane region" description="Helical" evidence="1">
    <location>
        <begin position="35"/>
        <end position="52"/>
    </location>
</feature>
<keyword evidence="1" id="KW-1133">Transmembrane helix</keyword>
<dbReference type="EMBL" id="JAJBMB010000001">
    <property type="protein sequence ID" value="MCB5444838.1"/>
    <property type="molecule type" value="Genomic_DNA"/>
</dbReference>
<feature type="transmembrane region" description="Helical" evidence="1">
    <location>
        <begin position="5"/>
        <end position="23"/>
    </location>
</feature>
<keyword evidence="4" id="KW-1185">Reference proteome</keyword>
<dbReference type="EMBL" id="CACRUE010000045">
    <property type="protein sequence ID" value="VYU56440.1"/>
    <property type="molecule type" value="Genomic_DNA"/>
</dbReference>
<evidence type="ECO:0000313" key="4">
    <source>
        <dbReference type="Proteomes" id="UP001299409"/>
    </source>
</evidence>
<reference evidence="3" key="1">
    <citation type="submission" date="2019-11" db="EMBL/GenBank/DDBJ databases">
        <authorList>
            <person name="Feng L."/>
        </authorList>
    </citation>
    <scope>NUCLEOTIDE SEQUENCE</scope>
    <source>
        <strain evidence="3">IbartlettiiLFYP30</strain>
    </source>
</reference>
<dbReference type="AlphaFoldDB" id="A0A6N3FWQ1"/>